<protein>
    <submittedName>
        <fullName evidence="2">Uncharacterized protein</fullName>
    </submittedName>
</protein>
<proteinExistence type="predicted"/>
<evidence type="ECO:0000256" key="1">
    <source>
        <dbReference type="SAM" id="SignalP"/>
    </source>
</evidence>
<dbReference type="EMBL" id="JAHLQN010000001">
    <property type="protein sequence ID" value="MBU5628112.1"/>
    <property type="molecule type" value="Genomic_DNA"/>
</dbReference>
<dbReference type="Pfam" id="PF16868">
    <property type="entry name" value="NMT1_3"/>
    <property type="match status" value="1"/>
</dbReference>
<evidence type="ECO:0000313" key="3">
    <source>
        <dbReference type="Proteomes" id="UP000787672"/>
    </source>
</evidence>
<reference evidence="2 3" key="1">
    <citation type="submission" date="2021-06" db="EMBL/GenBank/DDBJ databases">
        <authorList>
            <person name="Sun Q."/>
            <person name="Li D."/>
        </authorList>
    </citation>
    <scope>NUCLEOTIDE SEQUENCE [LARGE SCALE GENOMIC DNA]</scope>
    <source>
        <strain evidence="2 3">MSJ-2</strain>
    </source>
</reference>
<gene>
    <name evidence="2" type="ORF">KQI82_14460</name>
</gene>
<keyword evidence="3" id="KW-1185">Reference proteome</keyword>
<name>A0ABS6FCW3_9FIRM</name>
<evidence type="ECO:0000313" key="2">
    <source>
        <dbReference type="EMBL" id="MBU5628112.1"/>
    </source>
</evidence>
<dbReference type="RefSeq" id="WP_216633399.1">
    <property type="nucleotide sequence ID" value="NZ_JAHLQN010000001.1"/>
</dbReference>
<feature type="chain" id="PRO_5045604839" evidence="1">
    <location>
        <begin position="22"/>
        <end position="420"/>
    </location>
</feature>
<keyword evidence="1" id="KW-0732">Signal</keyword>
<comment type="caution">
    <text evidence="2">The sequence shown here is derived from an EMBL/GenBank/DDBJ whole genome shotgun (WGS) entry which is preliminary data.</text>
</comment>
<dbReference type="InterPro" id="IPR011852">
    <property type="entry name" value="TRAP_TAXI"/>
</dbReference>
<dbReference type="PROSITE" id="PS51257">
    <property type="entry name" value="PROKAR_LIPOPROTEIN"/>
    <property type="match status" value="1"/>
</dbReference>
<sequence>MKKVLPLILALAIALSLGACGGGGAASTPEGSGSGSQSAAGDYEWPNMVKLSITGSGTTAYAGTLAWSNILEGTGYTKVRLLPEDSNATKFQRVKNGETLMTYDSMGDAATLVNARFGYATEDGGPYQVRWVWPDFESIFVMFVRGDSKIEKPTDITKDTAVACTIDSAMENVKAALAAATGVSGDEMNWIHCSSYGEMPKLVTTGAAELCGYVTPVSSSIVEASSAPQGIRVLDFNPELYPDWCKAFQSKMPVYNFSKIPLGIDDAIGKYGVGSDGGWLTSEDADQELIYNMVKFFAEHQEDIQGAFDTYAYYWSVDYAREVMSRAFIPIAEGTIQYFKELGKWTEADDARQEYNIKVIDKYAAAYSECLDAARADGIKIDTQNQEWLDYWEEFKANKDLPPVVIMSDAEIAEALAAGF</sequence>
<organism evidence="2 3">
    <name type="scientific">Dysosmobacter acutus</name>
    <dbReference type="NCBI Taxonomy" id="2841504"/>
    <lineage>
        <taxon>Bacteria</taxon>
        <taxon>Bacillati</taxon>
        <taxon>Bacillota</taxon>
        <taxon>Clostridia</taxon>
        <taxon>Eubacteriales</taxon>
        <taxon>Oscillospiraceae</taxon>
        <taxon>Dysosmobacter</taxon>
    </lineage>
</organism>
<accession>A0ABS6FCW3</accession>
<feature type="signal peptide" evidence="1">
    <location>
        <begin position="1"/>
        <end position="21"/>
    </location>
</feature>
<dbReference type="Proteomes" id="UP000787672">
    <property type="component" value="Unassembled WGS sequence"/>
</dbReference>